<dbReference type="RefSeq" id="WP_244525882.1">
    <property type="nucleotide sequence ID" value="NZ_FOZZ01000007.1"/>
</dbReference>
<proteinExistence type="inferred from homology"/>
<gene>
    <name evidence="8" type="ORF">SAMN05660206_107153</name>
</gene>
<dbReference type="Gene3D" id="2.60.40.1180">
    <property type="entry name" value="Golgi alpha-mannosidase II"/>
    <property type="match status" value="1"/>
</dbReference>
<keyword evidence="2 5" id="KW-0732">Signal</keyword>
<dbReference type="PANTHER" id="PTHR11069">
    <property type="entry name" value="GLUCOSYLCERAMIDASE"/>
    <property type="match status" value="1"/>
</dbReference>
<keyword evidence="4" id="KW-0326">Glycosidase</keyword>
<evidence type="ECO:0000259" key="6">
    <source>
        <dbReference type="Pfam" id="PF02055"/>
    </source>
</evidence>
<organism evidence="8 9">
    <name type="scientific">Sphingobacterium wenxiniae</name>
    <dbReference type="NCBI Taxonomy" id="683125"/>
    <lineage>
        <taxon>Bacteria</taxon>
        <taxon>Pseudomonadati</taxon>
        <taxon>Bacteroidota</taxon>
        <taxon>Sphingobacteriia</taxon>
        <taxon>Sphingobacteriales</taxon>
        <taxon>Sphingobacteriaceae</taxon>
        <taxon>Sphingobacterium</taxon>
    </lineage>
</organism>
<feature type="domain" description="Glycosyl hydrolase family 30 beta sandwich" evidence="7">
    <location>
        <begin position="432"/>
        <end position="493"/>
    </location>
</feature>
<dbReference type="Pfam" id="PF17189">
    <property type="entry name" value="Glyco_hydro_30C"/>
    <property type="match status" value="1"/>
</dbReference>
<feature type="domain" description="Glycosyl hydrolase family 30 TIM-barrel" evidence="6">
    <location>
        <begin position="85"/>
        <end position="427"/>
    </location>
</feature>
<dbReference type="InterPro" id="IPR013780">
    <property type="entry name" value="Glyco_hydro_b"/>
</dbReference>
<evidence type="ECO:0000256" key="4">
    <source>
        <dbReference type="RuleBase" id="RU361188"/>
    </source>
</evidence>
<dbReference type="SUPFAM" id="SSF51445">
    <property type="entry name" value="(Trans)glycosidases"/>
    <property type="match status" value="1"/>
</dbReference>
<dbReference type="GO" id="GO:0004348">
    <property type="term" value="F:glucosylceramidase activity"/>
    <property type="evidence" value="ECO:0007669"/>
    <property type="project" value="InterPro"/>
</dbReference>
<dbReference type="EMBL" id="FOZZ01000007">
    <property type="protein sequence ID" value="SFS94516.1"/>
    <property type="molecule type" value="Genomic_DNA"/>
</dbReference>
<dbReference type="Pfam" id="PF02055">
    <property type="entry name" value="Glyco_hydro_30"/>
    <property type="match status" value="1"/>
</dbReference>
<dbReference type="Gene3D" id="3.20.20.80">
    <property type="entry name" value="Glycosidases"/>
    <property type="match status" value="1"/>
</dbReference>
<dbReference type="AlphaFoldDB" id="A0A1I6TZ97"/>
<dbReference type="SUPFAM" id="SSF51011">
    <property type="entry name" value="Glycosyl hydrolase domain"/>
    <property type="match status" value="1"/>
</dbReference>
<dbReference type="GO" id="GO:0016020">
    <property type="term" value="C:membrane"/>
    <property type="evidence" value="ECO:0007669"/>
    <property type="project" value="GOC"/>
</dbReference>
<dbReference type="PANTHER" id="PTHR11069:SF23">
    <property type="entry name" value="LYSOSOMAL ACID GLUCOSYLCERAMIDASE"/>
    <property type="match status" value="1"/>
</dbReference>
<reference evidence="8 9" key="1">
    <citation type="submission" date="2016-10" db="EMBL/GenBank/DDBJ databases">
        <authorList>
            <person name="de Groot N.N."/>
        </authorList>
    </citation>
    <scope>NUCLEOTIDE SEQUENCE [LARGE SCALE GENOMIC DNA]</scope>
    <source>
        <strain evidence="8 9">DSM 22789</strain>
    </source>
</reference>
<evidence type="ECO:0000256" key="5">
    <source>
        <dbReference type="SAM" id="SignalP"/>
    </source>
</evidence>
<evidence type="ECO:0000259" key="7">
    <source>
        <dbReference type="Pfam" id="PF17189"/>
    </source>
</evidence>
<protein>
    <submittedName>
        <fullName evidence="8">Glucosylceramidase</fullName>
    </submittedName>
</protein>
<dbReference type="InterPro" id="IPR017853">
    <property type="entry name" value="GH"/>
</dbReference>
<evidence type="ECO:0000256" key="2">
    <source>
        <dbReference type="ARBA" id="ARBA00022729"/>
    </source>
</evidence>
<dbReference type="Proteomes" id="UP000198785">
    <property type="component" value="Unassembled WGS sequence"/>
</dbReference>
<dbReference type="STRING" id="683125.SAMN05660206_107153"/>
<dbReference type="PRINTS" id="PR00843">
    <property type="entry name" value="GLHYDRLASE30"/>
</dbReference>
<feature type="signal peptide" evidence="5">
    <location>
        <begin position="1"/>
        <end position="21"/>
    </location>
</feature>
<dbReference type="GO" id="GO:0006680">
    <property type="term" value="P:glucosylceramide catabolic process"/>
    <property type="evidence" value="ECO:0007669"/>
    <property type="project" value="TreeGrafter"/>
</dbReference>
<evidence type="ECO:0000256" key="3">
    <source>
        <dbReference type="ARBA" id="ARBA00022801"/>
    </source>
</evidence>
<name>A0A1I6TZ97_9SPHI</name>
<keyword evidence="9" id="KW-1185">Reference proteome</keyword>
<comment type="similarity">
    <text evidence="1 4">Belongs to the glycosyl hydrolase 30 family.</text>
</comment>
<keyword evidence="3 4" id="KW-0378">Hydrolase</keyword>
<accession>A0A1I6TZ97</accession>
<dbReference type="InterPro" id="IPR001139">
    <property type="entry name" value="Glyco_hydro_30"/>
</dbReference>
<evidence type="ECO:0000313" key="9">
    <source>
        <dbReference type="Proteomes" id="UP000198785"/>
    </source>
</evidence>
<dbReference type="InterPro" id="IPR033453">
    <property type="entry name" value="Glyco_hydro_30_TIM-barrel"/>
</dbReference>
<evidence type="ECO:0000313" key="8">
    <source>
        <dbReference type="EMBL" id="SFS94516.1"/>
    </source>
</evidence>
<evidence type="ECO:0000256" key="1">
    <source>
        <dbReference type="ARBA" id="ARBA00005382"/>
    </source>
</evidence>
<dbReference type="InterPro" id="IPR033452">
    <property type="entry name" value="GH30_C"/>
</dbReference>
<sequence>MKLQMKKSVILSSLLTVFLHACGSDKPVVPPELPEPPQEGEVTVYTTTSDRSQELKKSLVAFSTTSNMSPRTITINESQTYQTMDGFGTAVTGSSAYNLLKMNAADRTKFLKETFSTTEGYGHSYIRIAIGCSDFSLSEYTLNDEPGLENFGLQEEETKFVIPILKEILAINPNIKILGSPWTAPRWMKVNNLTNLNPYNSWTGGHLNPSYYKDYATYFVKWIKAMEAEGIKIYGVTPQNEPLNAGNSASMLMHWSEQQAFVRDELGPQIKQAGLQTKIYAFDHNYNYDNIASQNDYPIQIFNDPQAAQYFAGSAYHNYGGDKAELLDIRSKAPDKELIFTETSIGTWNDGQNLGRRLLEDMKEVGLGTVNNWCKAVIVWNLMLDNERGPNRDGGCQTCYGAVDIQSSNYKTITRNSHYYIISHLSAVVQPGAVRIGSQGLDDRDVIYSVFKNPDGSYAVVLANDKNEITRITIADGKNHFSYEIPAKSVVSYKWKK</sequence>
<feature type="chain" id="PRO_5011688287" evidence="5">
    <location>
        <begin position="22"/>
        <end position="497"/>
    </location>
</feature>